<feature type="transmembrane region" description="Helical" evidence="5">
    <location>
        <begin position="6"/>
        <end position="25"/>
    </location>
</feature>
<reference evidence="8" key="1">
    <citation type="submission" date="2016-10" db="EMBL/GenBank/DDBJ databases">
        <authorList>
            <person name="Varghese N."/>
            <person name="Submissions S."/>
        </authorList>
    </citation>
    <scope>NUCLEOTIDE SEQUENCE [LARGE SCALE GENOMIC DNA]</scope>
    <source>
        <strain evidence="8">IBRC-M10078</strain>
    </source>
</reference>
<dbReference type="GO" id="GO:0017004">
    <property type="term" value="P:cytochrome complex assembly"/>
    <property type="evidence" value="ECO:0007669"/>
    <property type="project" value="InterPro"/>
</dbReference>
<comment type="subcellular location">
    <subcellularLocation>
        <location evidence="1">Membrane</location>
        <topology evidence="1">Multi-pass membrane protein</topology>
    </subcellularLocation>
</comment>
<evidence type="ECO:0000259" key="6">
    <source>
        <dbReference type="Pfam" id="PF01578"/>
    </source>
</evidence>
<evidence type="ECO:0000256" key="5">
    <source>
        <dbReference type="SAM" id="Phobius"/>
    </source>
</evidence>
<evidence type="ECO:0000256" key="1">
    <source>
        <dbReference type="ARBA" id="ARBA00004141"/>
    </source>
</evidence>
<feature type="domain" description="Cytochrome c assembly protein" evidence="6">
    <location>
        <begin position="66"/>
        <end position="270"/>
    </location>
</feature>
<dbReference type="Pfam" id="PF01578">
    <property type="entry name" value="Cytochrom_C_asm"/>
    <property type="match status" value="1"/>
</dbReference>
<evidence type="ECO:0000313" key="8">
    <source>
        <dbReference type="Proteomes" id="UP000199159"/>
    </source>
</evidence>
<keyword evidence="3 5" id="KW-1133">Transmembrane helix</keyword>
<feature type="transmembrane region" description="Helical" evidence="5">
    <location>
        <begin position="94"/>
        <end position="113"/>
    </location>
</feature>
<keyword evidence="8" id="KW-1185">Reference proteome</keyword>
<dbReference type="PANTHER" id="PTHR30071:SF15">
    <property type="entry name" value="PROTEIN HEMX"/>
    <property type="match status" value="1"/>
</dbReference>
<keyword evidence="2 5" id="KW-0812">Transmembrane</keyword>
<dbReference type="RefSeq" id="WP_090848991.1">
    <property type="nucleotide sequence ID" value="NZ_FNJU01000001.1"/>
</dbReference>
<feature type="transmembrane region" description="Helical" evidence="5">
    <location>
        <begin position="64"/>
        <end position="87"/>
    </location>
</feature>
<dbReference type="InterPro" id="IPR045062">
    <property type="entry name" value="Cyt_c_biogenesis_CcsA/CcmC"/>
</dbReference>
<feature type="transmembrane region" description="Helical" evidence="5">
    <location>
        <begin position="248"/>
        <end position="269"/>
    </location>
</feature>
<feature type="transmembrane region" description="Helical" evidence="5">
    <location>
        <begin position="133"/>
        <end position="158"/>
    </location>
</feature>
<dbReference type="PANTHER" id="PTHR30071">
    <property type="entry name" value="HEME EXPORTER PROTEIN C"/>
    <property type="match status" value="1"/>
</dbReference>
<evidence type="ECO:0000313" key="7">
    <source>
        <dbReference type="EMBL" id="SDO96674.1"/>
    </source>
</evidence>
<dbReference type="Proteomes" id="UP000199159">
    <property type="component" value="Unassembled WGS sequence"/>
</dbReference>
<keyword evidence="4 5" id="KW-0472">Membrane</keyword>
<dbReference type="GO" id="GO:0005886">
    <property type="term" value="C:plasma membrane"/>
    <property type="evidence" value="ECO:0007669"/>
    <property type="project" value="TreeGrafter"/>
</dbReference>
<feature type="transmembrane region" description="Helical" evidence="5">
    <location>
        <begin position="186"/>
        <end position="209"/>
    </location>
</feature>
<gene>
    <name evidence="7" type="ORF">SAMN05216565_10137</name>
</gene>
<dbReference type="GO" id="GO:0020037">
    <property type="term" value="F:heme binding"/>
    <property type="evidence" value="ECO:0007669"/>
    <property type="project" value="InterPro"/>
</dbReference>
<proteinExistence type="predicted"/>
<dbReference type="OrthoDB" id="2417400at2"/>
<name>A0A1H0NVJ2_9BACI</name>
<dbReference type="EMBL" id="FNJU01000001">
    <property type="protein sequence ID" value="SDO96674.1"/>
    <property type="molecule type" value="Genomic_DNA"/>
</dbReference>
<feature type="transmembrane region" description="Helical" evidence="5">
    <location>
        <begin position="37"/>
        <end position="58"/>
    </location>
</feature>
<evidence type="ECO:0000256" key="3">
    <source>
        <dbReference type="ARBA" id="ARBA00022989"/>
    </source>
</evidence>
<evidence type="ECO:0000256" key="2">
    <source>
        <dbReference type="ARBA" id="ARBA00022692"/>
    </source>
</evidence>
<accession>A0A1H0NVJ2</accession>
<protein>
    <submittedName>
        <fullName evidence="7">HemX family protein</fullName>
    </submittedName>
</protein>
<feature type="transmembrane region" description="Helical" evidence="5">
    <location>
        <begin position="215"/>
        <end position="236"/>
    </location>
</feature>
<organism evidence="7 8">
    <name type="scientific">Litchfieldia salsa</name>
    <dbReference type="NCBI Taxonomy" id="930152"/>
    <lineage>
        <taxon>Bacteria</taxon>
        <taxon>Bacillati</taxon>
        <taxon>Bacillota</taxon>
        <taxon>Bacilli</taxon>
        <taxon>Bacillales</taxon>
        <taxon>Bacillaceae</taxon>
        <taxon>Litchfieldia</taxon>
    </lineage>
</organism>
<sequence length="277" mass="32011">MEMNLTRLHELTVILYALSVLLYFIDFLHNNRKANTAAFWLLAFVWVLQTSFLVFRIIDTGRFPVLNLIEGLYFFAWVLISLSLFINRVLRVDFTIFFTNVIGFSIMSIHTFAPDQHGGSSVEAGQLVSELLMIHVTMAILSYGAFSLSFVFSLLYLIQHNLLKKKKWGKRLLRLDDLSKLDHMSYVLNIIGVPMLLLSLLLGILWAYISLGTFHWFDAKVLGSFMVLIVYSYYIYKKVVIGLHGKSIALWNIGSFLILLINFFLFGSLSRFHFWNL</sequence>
<dbReference type="STRING" id="930152.SAMN05216565_10137"/>
<evidence type="ECO:0000256" key="4">
    <source>
        <dbReference type="ARBA" id="ARBA00023136"/>
    </source>
</evidence>
<dbReference type="InterPro" id="IPR002541">
    <property type="entry name" value="Cyt_c_assembly"/>
</dbReference>
<dbReference type="AlphaFoldDB" id="A0A1H0NVJ2"/>